<name>A0A563E7V3_9MICO</name>
<proteinExistence type="predicted"/>
<gene>
    <name evidence="1" type="ORF">FGL98_03690</name>
</gene>
<evidence type="ECO:0000313" key="1">
    <source>
        <dbReference type="EMBL" id="TWP38323.1"/>
    </source>
</evidence>
<keyword evidence="2" id="KW-1185">Reference proteome</keyword>
<sequence>MRRESGRTALLARLIGLADELRKRPEVRQATVFRAVLIPPVGGRLTRPARFDVAVLVQTVSSDTLASVRSDPAFTALDGALRGASSNVHVMAARCARLLAPVDHTRDGLFLFNYFASADGRLDTEAAINVWEHLAAWYIAQTGLTNSALLAPTGPCDYVLVNHARWDTGLPTLAARQFSKRTFHTYVRANLRDNHLIAMPALYRLA</sequence>
<dbReference type="Proteomes" id="UP000320244">
    <property type="component" value="Unassembled WGS sequence"/>
</dbReference>
<reference evidence="1 2" key="1">
    <citation type="submission" date="2019-05" db="EMBL/GenBank/DDBJ databases">
        <authorList>
            <person name="Lee S.D."/>
        </authorList>
    </citation>
    <scope>NUCLEOTIDE SEQUENCE [LARGE SCALE GENOMIC DNA]</scope>
    <source>
        <strain evidence="1 2">C5-26</strain>
    </source>
</reference>
<protein>
    <submittedName>
        <fullName evidence="1">Uncharacterized protein</fullName>
    </submittedName>
</protein>
<dbReference type="RefSeq" id="WP_146315310.1">
    <property type="nucleotide sequence ID" value="NZ_VCQV01000003.1"/>
</dbReference>
<accession>A0A563E7V3</accession>
<dbReference type="EMBL" id="VCQV01000003">
    <property type="protein sequence ID" value="TWP38323.1"/>
    <property type="molecule type" value="Genomic_DNA"/>
</dbReference>
<dbReference type="OrthoDB" id="2987568at2"/>
<comment type="caution">
    <text evidence="1">The sequence shown here is derived from an EMBL/GenBank/DDBJ whole genome shotgun (WGS) entry which is preliminary data.</text>
</comment>
<dbReference type="AlphaFoldDB" id="A0A563E7V3"/>
<evidence type="ECO:0000313" key="2">
    <source>
        <dbReference type="Proteomes" id="UP000320244"/>
    </source>
</evidence>
<organism evidence="1 2">
    <name type="scientific">Leekyejoonella antrihumi</name>
    <dbReference type="NCBI Taxonomy" id="1660198"/>
    <lineage>
        <taxon>Bacteria</taxon>
        <taxon>Bacillati</taxon>
        <taxon>Actinomycetota</taxon>
        <taxon>Actinomycetes</taxon>
        <taxon>Micrococcales</taxon>
        <taxon>Dermacoccaceae</taxon>
        <taxon>Leekyejoonella</taxon>
    </lineage>
</organism>
<reference evidence="1 2" key="2">
    <citation type="submission" date="2019-08" db="EMBL/GenBank/DDBJ databases">
        <title>Jejuicoccus antrihumi gen. nov., sp. nov., a new member of the family Dermacoccaceae isolated from a cave.</title>
        <authorList>
            <person name="Schumann P."/>
            <person name="Kim I.S."/>
        </authorList>
    </citation>
    <scope>NUCLEOTIDE SEQUENCE [LARGE SCALE GENOMIC DNA]</scope>
    <source>
        <strain evidence="1 2">C5-26</strain>
    </source>
</reference>